<dbReference type="GO" id="GO:0016301">
    <property type="term" value="F:kinase activity"/>
    <property type="evidence" value="ECO:0007669"/>
    <property type="project" value="UniProtKB-KW"/>
</dbReference>
<evidence type="ECO:0000259" key="9">
    <source>
        <dbReference type="Pfam" id="PF02782"/>
    </source>
</evidence>
<dbReference type="PANTHER" id="PTHR10196:SF69">
    <property type="entry name" value="GLYCEROL KINASE"/>
    <property type="match status" value="1"/>
</dbReference>
<dbReference type="PANTHER" id="PTHR10196">
    <property type="entry name" value="SUGAR KINASE"/>
    <property type="match status" value="1"/>
</dbReference>
<comment type="caution">
    <text evidence="10">The sequence shown here is derived from an EMBL/GenBank/DDBJ whole genome shotgun (WGS) entry which is preliminary data.</text>
</comment>
<keyword evidence="5" id="KW-0067">ATP-binding</keyword>
<reference evidence="11" key="1">
    <citation type="journal article" date="2019" name="Int. J. Syst. Evol. Microbiol.">
        <title>The Global Catalogue of Microorganisms (GCM) 10K type strain sequencing project: providing services to taxonomists for standard genome sequencing and annotation.</title>
        <authorList>
            <consortium name="The Broad Institute Genomics Platform"/>
            <consortium name="The Broad Institute Genome Sequencing Center for Infectious Disease"/>
            <person name="Wu L."/>
            <person name="Ma J."/>
        </authorList>
    </citation>
    <scope>NUCLEOTIDE SEQUENCE [LARGE SCALE GENOMIC DNA]</scope>
    <source>
        <strain evidence="11">CGMCC 1.6375</strain>
    </source>
</reference>
<dbReference type="PROSITE" id="PS00445">
    <property type="entry name" value="FGGY_KINASES_2"/>
    <property type="match status" value="1"/>
</dbReference>
<keyword evidence="2 7" id="KW-0808">Transferase</keyword>
<dbReference type="InterPro" id="IPR018484">
    <property type="entry name" value="FGGY_N"/>
</dbReference>
<evidence type="ECO:0000259" key="8">
    <source>
        <dbReference type="Pfam" id="PF00370"/>
    </source>
</evidence>
<dbReference type="PIRSF" id="PIRSF000538">
    <property type="entry name" value="GlpK"/>
    <property type="match status" value="1"/>
</dbReference>
<accession>A0ABQ2I9D0</accession>
<sequence length="513" mass="55298">MSIFKNNASGMLNGPFVLAIDQGTSSTKTVIFDGEGKVVARGNEPLHTTYLDGGLVEQDPQAIFENVLTSVSKCMADLSSKGGRIQDIRSCGISNQRETFVLWDRAGQPLHPAVVWQCKRSTAVCEQLRAAGLEEMIRQKTGLLADPYFSGSKVIWLNSYHEGVKTAMAAGNAYFGTVDTWLLHKLTGGKAYLTDHTNASRTLFFNLETLSWDEELLRSFGLENLHLPDIQPSSSFFGETDFEGLLPNPIPVTAMIGDSHAAAFGEGCFGPGIAKATLGTGSSILMNIGPEPKPSHQGMVTTIGWSAGDRVEYALEGVIVTCGATIEWLKTNLGLFSDIRETESMANAVKDSGGVYLVPAFSGLGAPHWDMNRKASITGLTFNSNKNHIVRAALESIPFQIKDVITAIESDTGIALQELKIDGGMTSNGFVVQMLADLLEKPVVNLGFPEVSALGAAYLSGLHSGVYPNIDYLKTLCEGHLSVSPDLRNGQVRATYRGWQETINASAQVYITH</sequence>
<evidence type="ECO:0000256" key="5">
    <source>
        <dbReference type="ARBA" id="ARBA00022840"/>
    </source>
</evidence>
<dbReference type="Gene3D" id="3.30.420.40">
    <property type="match status" value="2"/>
</dbReference>
<evidence type="ECO:0000256" key="4">
    <source>
        <dbReference type="ARBA" id="ARBA00022777"/>
    </source>
</evidence>
<evidence type="ECO:0000256" key="7">
    <source>
        <dbReference type="RuleBase" id="RU003733"/>
    </source>
</evidence>
<dbReference type="NCBIfam" id="NF000756">
    <property type="entry name" value="PRK00047.1"/>
    <property type="match status" value="1"/>
</dbReference>
<evidence type="ECO:0000256" key="2">
    <source>
        <dbReference type="ARBA" id="ARBA00022679"/>
    </source>
</evidence>
<dbReference type="InterPro" id="IPR018483">
    <property type="entry name" value="Carb_kinase_FGGY_CS"/>
</dbReference>
<organism evidence="10 11">
    <name type="scientific">Dyadobacter beijingensis</name>
    <dbReference type="NCBI Taxonomy" id="365489"/>
    <lineage>
        <taxon>Bacteria</taxon>
        <taxon>Pseudomonadati</taxon>
        <taxon>Bacteroidota</taxon>
        <taxon>Cytophagia</taxon>
        <taxon>Cytophagales</taxon>
        <taxon>Spirosomataceae</taxon>
        <taxon>Dyadobacter</taxon>
    </lineage>
</organism>
<keyword evidence="4 7" id="KW-0418">Kinase</keyword>
<dbReference type="Proteomes" id="UP000632339">
    <property type="component" value="Unassembled WGS sequence"/>
</dbReference>
<dbReference type="InterPro" id="IPR043129">
    <property type="entry name" value="ATPase_NBD"/>
</dbReference>
<keyword evidence="11" id="KW-1185">Reference proteome</keyword>
<evidence type="ECO:0000313" key="10">
    <source>
        <dbReference type="EMBL" id="GGN04397.1"/>
    </source>
</evidence>
<dbReference type="Pfam" id="PF00370">
    <property type="entry name" value="FGGY_N"/>
    <property type="match status" value="1"/>
</dbReference>
<dbReference type="EMBL" id="BMLI01000002">
    <property type="protein sequence ID" value="GGN04397.1"/>
    <property type="molecule type" value="Genomic_DNA"/>
</dbReference>
<evidence type="ECO:0000256" key="6">
    <source>
        <dbReference type="ARBA" id="ARBA00043149"/>
    </source>
</evidence>
<feature type="domain" description="Carbohydrate kinase FGGY C-terminal" evidence="9">
    <location>
        <begin position="275"/>
        <end position="460"/>
    </location>
</feature>
<proteinExistence type="inferred from homology"/>
<dbReference type="InterPro" id="IPR000577">
    <property type="entry name" value="Carb_kinase_FGGY"/>
</dbReference>
<feature type="domain" description="Carbohydrate kinase FGGY N-terminal" evidence="8">
    <location>
        <begin position="17"/>
        <end position="265"/>
    </location>
</feature>
<dbReference type="CDD" id="cd07769">
    <property type="entry name" value="ASKHA_NBD_FGGY_GK"/>
    <property type="match status" value="1"/>
</dbReference>
<name>A0ABQ2I9D0_9BACT</name>
<dbReference type="SUPFAM" id="SSF53067">
    <property type="entry name" value="Actin-like ATPase domain"/>
    <property type="match status" value="2"/>
</dbReference>
<protein>
    <recommendedName>
        <fullName evidence="6">ATP:glycerol 3-phosphotransferase</fullName>
    </recommendedName>
</protein>
<dbReference type="Pfam" id="PF02782">
    <property type="entry name" value="FGGY_C"/>
    <property type="match status" value="1"/>
</dbReference>
<evidence type="ECO:0000256" key="3">
    <source>
        <dbReference type="ARBA" id="ARBA00022741"/>
    </source>
</evidence>
<dbReference type="InterPro" id="IPR018485">
    <property type="entry name" value="FGGY_C"/>
</dbReference>
<gene>
    <name evidence="10" type="primary">glpK</name>
    <name evidence="10" type="ORF">GCM10010967_44190</name>
</gene>
<comment type="similarity">
    <text evidence="1 7">Belongs to the FGGY kinase family.</text>
</comment>
<evidence type="ECO:0000256" key="1">
    <source>
        <dbReference type="ARBA" id="ARBA00009156"/>
    </source>
</evidence>
<keyword evidence="3" id="KW-0547">Nucleotide-binding</keyword>
<evidence type="ECO:0000313" key="11">
    <source>
        <dbReference type="Proteomes" id="UP000632339"/>
    </source>
</evidence>